<dbReference type="GO" id="GO:0016779">
    <property type="term" value="F:nucleotidyltransferase activity"/>
    <property type="evidence" value="ECO:0007669"/>
    <property type="project" value="UniProtKB-KW"/>
</dbReference>
<name>A0A2H0CH18_9BACT</name>
<dbReference type="InterPro" id="IPR050385">
    <property type="entry name" value="Archaeal_FAD_synthase"/>
</dbReference>
<protein>
    <recommendedName>
        <fullName evidence="3">Cytidyltransferase-like domain-containing protein</fullName>
    </recommendedName>
</protein>
<dbReference type="InterPro" id="IPR014729">
    <property type="entry name" value="Rossmann-like_a/b/a_fold"/>
</dbReference>
<dbReference type="Pfam" id="PF01467">
    <property type="entry name" value="CTP_transf_like"/>
    <property type="match status" value="1"/>
</dbReference>
<accession>A0A2H0CH18</accession>
<evidence type="ECO:0000313" key="5">
    <source>
        <dbReference type="Proteomes" id="UP000229176"/>
    </source>
</evidence>
<dbReference type="EMBL" id="PCTI01000014">
    <property type="protein sequence ID" value="PIP69081.1"/>
    <property type="molecule type" value="Genomic_DNA"/>
</dbReference>
<dbReference type="PANTHER" id="PTHR43793">
    <property type="entry name" value="FAD SYNTHASE"/>
    <property type="match status" value="1"/>
</dbReference>
<keyword evidence="1" id="KW-0808">Transferase</keyword>
<organism evidence="4 5">
    <name type="scientific">Candidatus Nomurabacteria bacterium CG22_combo_CG10-13_8_21_14_all_32_8</name>
    <dbReference type="NCBI Taxonomy" id="1974732"/>
    <lineage>
        <taxon>Bacteria</taxon>
        <taxon>Candidatus Nomuraibacteriota</taxon>
    </lineage>
</organism>
<dbReference type="Gene3D" id="3.40.50.620">
    <property type="entry name" value="HUPs"/>
    <property type="match status" value="1"/>
</dbReference>
<comment type="caution">
    <text evidence="4">The sequence shown here is derived from an EMBL/GenBank/DDBJ whole genome shotgun (WGS) entry which is preliminary data.</text>
</comment>
<evidence type="ECO:0000256" key="1">
    <source>
        <dbReference type="ARBA" id="ARBA00022679"/>
    </source>
</evidence>
<dbReference type="SUPFAM" id="SSF52374">
    <property type="entry name" value="Nucleotidylyl transferase"/>
    <property type="match status" value="1"/>
</dbReference>
<proteinExistence type="predicted"/>
<gene>
    <name evidence="4" type="ORF">COW91_01215</name>
</gene>
<dbReference type="NCBIfam" id="TIGR00125">
    <property type="entry name" value="cyt_tran_rel"/>
    <property type="match status" value="1"/>
</dbReference>
<dbReference type="InterPro" id="IPR004821">
    <property type="entry name" value="Cyt_trans-like"/>
</dbReference>
<evidence type="ECO:0000259" key="3">
    <source>
        <dbReference type="Pfam" id="PF01467"/>
    </source>
</evidence>
<keyword evidence="2" id="KW-0548">Nucleotidyltransferase</keyword>
<dbReference type="PANTHER" id="PTHR43793:SF1">
    <property type="entry name" value="FAD SYNTHASE"/>
    <property type="match status" value="1"/>
</dbReference>
<dbReference type="AlphaFoldDB" id="A0A2H0CH18"/>
<reference evidence="4 5" key="1">
    <citation type="submission" date="2017-09" db="EMBL/GenBank/DDBJ databases">
        <title>Depth-based differentiation of microbial function through sediment-hosted aquifers and enrichment of novel symbionts in the deep terrestrial subsurface.</title>
        <authorList>
            <person name="Probst A.J."/>
            <person name="Ladd B."/>
            <person name="Jarett J.K."/>
            <person name="Geller-Mcgrath D.E."/>
            <person name="Sieber C.M."/>
            <person name="Emerson J.B."/>
            <person name="Anantharaman K."/>
            <person name="Thomas B.C."/>
            <person name="Malmstrom R."/>
            <person name="Stieglmeier M."/>
            <person name="Klingl A."/>
            <person name="Woyke T."/>
            <person name="Ryan C.M."/>
            <person name="Banfield J.F."/>
        </authorList>
    </citation>
    <scope>NUCLEOTIDE SEQUENCE [LARGE SCALE GENOMIC DNA]</scope>
    <source>
        <strain evidence="4">CG22_combo_CG10-13_8_21_14_all_32_8</strain>
    </source>
</reference>
<feature type="domain" description="Cytidyltransferase-like" evidence="3">
    <location>
        <begin position="41"/>
        <end position="104"/>
    </location>
</feature>
<sequence length="197" mass="22743">MLSARGLLVISLFTLWRKWGRGEIMQERNKKNRKQKIVVVSGGFDPLHIGHIRYMQEARKLGDKLIVIINNDNWKKQKRKNIFMPDYERKEIIEALTCVDEVIISGHSKNPKGPKDMSVSKELLKIKPHIFANGGDRNEEDAKNPNSSQYYDVEMCRRLGIEIVFNVGRGGKIRSSSELLKEYAKKIYRSNSGQVKK</sequence>
<evidence type="ECO:0000313" key="4">
    <source>
        <dbReference type="EMBL" id="PIP69081.1"/>
    </source>
</evidence>
<evidence type="ECO:0000256" key="2">
    <source>
        <dbReference type="ARBA" id="ARBA00022695"/>
    </source>
</evidence>
<dbReference type="Proteomes" id="UP000229176">
    <property type="component" value="Unassembled WGS sequence"/>
</dbReference>